<comment type="function">
    <text evidence="6">NDH-1 shuttles electrons from NAD(P)H, via FMN and iron-sulfur (Fe-S) centers, to quinones in the respiratory chain. The immediate electron acceptor for the enzyme in this species is believed to be plastoquinone. Couples the redox reaction to proton translocation (for every two electrons transferred, four hydrogen ions are translocated across the cytoplasmic membrane), and thus conserves the redox energy in a proton gradient.</text>
</comment>
<keyword evidence="10" id="KW-0560">Oxidoreductase</keyword>
<dbReference type="PANTHER" id="PTHR43507:SF21">
    <property type="entry name" value="NAD(P)H-QUINONE OXIDOREDUCTASE CHAIN 4, CHLOROPLASTIC"/>
    <property type="match status" value="1"/>
</dbReference>
<sequence length="500" mass="54162">MLSTLIVLPLLGAAIIGLLPGKISSKAFRSLALIFASIAFIWTIVIAYFFQINNVTQQFSEFLPWIDALGLNYHLGVDGLSLPLLVLNGLLTCIAIYSSDISIPRAKFYYVLLLLLNVGVTGAFLAQDLLLFFLFYELELIPLYLLIAIWGGKRRGYAATKFLIYTAVSGILILASFLGLVWLSGASSFALQGLNATALPLTTQLVLLAGLLVGFGIKIPIVPFHTWLPDAHVEASTPISVLLAGILLKLGTYGILRFGMNLLPDAWNYLAPWLATWAVVSVLFGASCAIAQTDMKKMVAYSSIGHMGYILLAAAASTPLSILAAVMQMVSHGLISALLFLLVGVVYKKAGSRDLDVVRGLLNPERGLPLIGSLMILAVMASAGIPGMVGFISEFIIFRSSFVVFPVQTLLCMLGTGLTAVYFLILANRAFFGRLSEQVVNLPRVYWSDRNPAIILAILIVIFGIQPSWLTRWSETTITAMVNPPNPIAAVSLYQEKSQN</sequence>
<evidence type="ECO:0000313" key="12">
    <source>
        <dbReference type="Proteomes" id="UP000053372"/>
    </source>
</evidence>
<feature type="transmembrane region" description="Helical" evidence="8">
    <location>
        <begin position="405"/>
        <end position="432"/>
    </location>
</feature>
<comment type="similarity">
    <text evidence="2">Belongs to the complex I subunit 4 family.</text>
</comment>
<dbReference type="InterPro" id="IPR003918">
    <property type="entry name" value="NADH_UbQ_OxRdtase"/>
</dbReference>
<dbReference type="EC" id="1.6.5.3" evidence="10"/>
<feature type="transmembrane region" description="Helical" evidence="8">
    <location>
        <begin position="322"/>
        <end position="347"/>
    </location>
</feature>
<dbReference type="GO" id="GO:0048039">
    <property type="term" value="F:ubiquinone binding"/>
    <property type="evidence" value="ECO:0007669"/>
    <property type="project" value="TreeGrafter"/>
</dbReference>
<feature type="domain" description="NADH:quinone oxidoreductase/Mrp antiporter transmembrane" evidence="9">
    <location>
        <begin position="126"/>
        <end position="418"/>
    </location>
</feature>
<feature type="transmembrane region" description="Helical" evidence="8">
    <location>
        <begin position="239"/>
        <end position="258"/>
    </location>
</feature>
<proteinExistence type="inferred from homology"/>
<dbReference type="OrthoDB" id="416973at2"/>
<dbReference type="NCBIfam" id="TIGR01972">
    <property type="entry name" value="NDH_I_M"/>
    <property type="match status" value="1"/>
</dbReference>
<feature type="transmembrane region" description="Helical" evidence="8">
    <location>
        <begin position="31"/>
        <end position="51"/>
    </location>
</feature>
<evidence type="ECO:0000256" key="3">
    <source>
        <dbReference type="ARBA" id="ARBA00022692"/>
    </source>
</evidence>
<protein>
    <submittedName>
        <fullName evidence="10">NAD(P)H-quinone oxidoreductase subunit D4</fullName>
        <ecNumber evidence="10">1.6.5.3</ecNumber>
    </submittedName>
</protein>
<evidence type="ECO:0000256" key="1">
    <source>
        <dbReference type="ARBA" id="ARBA00004127"/>
    </source>
</evidence>
<feature type="transmembrane region" description="Helical" evidence="8">
    <location>
        <begin position="6"/>
        <end position="24"/>
    </location>
</feature>
<evidence type="ECO:0000256" key="5">
    <source>
        <dbReference type="ARBA" id="ARBA00023136"/>
    </source>
</evidence>
<dbReference type="PRINTS" id="PR01437">
    <property type="entry name" value="NUOXDRDTASE4"/>
</dbReference>
<feature type="transmembrane region" description="Helical" evidence="8">
    <location>
        <begin position="162"/>
        <end position="185"/>
    </location>
</feature>
<dbReference type="Pfam" id="PF00361">
    <property type="entry name" value="Proton_antipo_M"/>
    <property type="match status" value="1"/>
</dbReference>
<dbReference type="GO" id="GO:0015990">
    <property type="term" value="P:electron transport coupled proton transport"/>
    <property type="evidence" value="ECO:0007669"/>
    <property type="project" value="TreeGrafter"/>
</dbReference>
<dbReference type="GO" id="GO:0016020">
    <property type="term" value="C:membrane"/>
    <property type="evidence" value="ECO:0007669"/>
    <property type="project" value="UniProtKB-SubCell"/>
</dbReference>
<dbReference type="AlphaFoldDB" id="A0A0V7ZS77"/>
<feature type="transmembrane region" description="Helical" evidence="8">
    <location>
        <begin position="298"/>
        <end position="316"/>
    </location>
</feature>
<dbReference type="GO" id="GO:0003954">
    <property type="term" value="F:NADH dehydrogenase activity"/>
    <property type="evidence" value="ECO:0007669"/>
    <property type="project" value="TreeGrafter"/>
</dbReference>
<gene>
    <name evidence="10" type="ORF">BC008_27690</name>
    <name evidence="11" type="ORF">BC008_28490</name>
</gene>
<comment type="caution">
    <text evidence="10">The sequence shown here is derived from an EMBL/GenBank/DDBJ whole genome shotgun (WGS) entry which is preliminary data.</text>
</comment>
<comment type="subcellular location">
    <subcellularLocation>
        <location evidence="1">Endomembrane system</location>
        <topology evidence="1">Multi-pass membrane protein</topology>
    </subcellularLocation>
    <subcellularLocation>
        <location evidence="7">Membrane</location>
        <topology evidence="7">Multi-pass membrane protein</topology>
    </subcellularLocation>
</comment>
<dbReference type="GO" id="GO:0012505">
    <property type="term" value="C:endomembrane system"/>
    <property type="evidence" value="ECO:0007669"/>
    <property type="project" value="UniProtKB-SubCell"/>
</dbReference>
<evidence type="ECO:0000256" key="8">
    <source>
        <dbReference type="SAM" id="Phobius"/>
    </source>
</evidence>
<dbReference type="RefSeq" id="WP_027843906.1">
    <property type="nucleotide sequence ID" value="NZ_LMTZ01000090.1"/>
</dbReference>
<evidence type="ECO:0000256" key="4">
    <source>
        <dbReference type="ARBA" id="ARBA00022989"/>
    </source>
</evidence>
<accession>A0A0V7ZS77</accession>
<keyword evidence="12" id="KW-1185">Reference proteome</keyword>
<keyword evidence="4 8" id="KW-1133">Transmembrane helix</keyword>
<dbReference type="NCBIfam" id="NF005060">
    <property type="entry name" value="PRK06473.1"/>
    <property type="match status" value="1"/>
</dbReference>
<dbReference type="PANTHER" id="PTHR43507">
    <property type="entry name" value="NADH-UBIQUINONE OXIDOREDUCTASE CHAIN 4"/>
    <property type="match status" value="1"/>
</dbReference>
<dbReference type="InterPro" id="IPR010227">
    <property type="entry name" value="NADH_Q_OxRdtase_chainM/4"/>
</dbReference>
<feature type="transmembrane region" description="Helical" evidence="8">
    <location>
        <begin position="270"/>
        <end position="291"/>
    </location>
</feature>
<dbReference type="GO" id="GO:0042773">
    <property type="term" value="P:ATP synthesis coupled electron transport"/>
    <property type="evidence" value="ECO:0007669"/>
    <property type="project" value="InterPro"/>
</dbReference>
<dbReference type="InterPro" id="IPR001750">
    <property type="entry name" value="ND/Mrp_TM"/>
</dbReference>
<feature type="transmembrane region" description="Helical" evidence="8">
    <location>
        <begin position="453"/>
        <end position="470"/>
    </location>
</feature>
<dbReference type="EMBL" id="LMTZ01000090">
    <property type="protein sequence ID" value="KST67136.1"/>
    <property type="molecule type" value="Genomic_DNA"/>
</dbReference>
<evidence type="ECO:0000256" key="7">
    <source>
        <dbReference type="RuleBase" id="RU000320"/>
    </source>
</evidence>
<reference evidence="10 12" key="1">
    <citation type="journal article" date="2015" name="Genome Announc.">
        <title>Draft Genome of the Euendolithic (true boring) Cyanobacterium Mastigocoleus testarum strain BC008.</title>
        <authorList>
            <person name="Guida B.S."/>
            <person name="Garcia-Pichel F."/>
        </authorList>
    </citation>
    <scope>NUCLEOTIDE SEQUENCE [LARGE SCALE GENOMIC DNA]</scope>
    <source>
        <strain evidence="10 12">BC008</strain>
    </source>
</reference>
<evidence type="ECO:0000313" key="11">
    <source>
        <dbReference type="EMBL" id="KST67136.1"/>
    </source>
</evidence>
<feature type="transmembrane region" description="Helical" evidence="8">
    <location>
        <begin position="205"/>
        <end position="227"/>
    </location>
</feature>
<name>A0A0V7ZS77_9CYAN</name>
<dbReference type="Proteomes" id="UP000053372">
    <property type="component" value="Unassembled WGS sequence"/>
</dbReference>
<evidence type="ECO:0000256" key="6">
    <source>
        <dbReference type="ARBA" id="ARBA00025624"/>
    </source>
</evidence>
<organism evidence="10 12">
    <name type="scientific">Mastigocoleus testarum BC008</name>
    <dbReference type="NCBI Taxonomy" id="371196"/>
    <lineage>
        <taxon>Bacteria</taxon>
        <taxon>Bacillati</taxon>
        <taxon>Cyanobacteriota</taxon>
        <taxon>Cyanophyceae</taxon>
        <taxon>Nostocales</taxon>
        <taxon>Hapalosiphonaceae</taxon>
        <taxon>Mastigocoleus</taxon>
    </lineage>
</organism>
<feature type="transmembrane region" description="Helical" evidence="8">
    <location>
        <begin position="368"/>
        <end position="393"/>
    </location>
</feature>
<evidence type="ECO:0000256" key="2">
    <source>
        <dbReference type="ARBA" id="ARBA00009025"/>
    </source>
</evidence>
<keyword evidence="5 8" id="KW-0472">Membrane</keyword>
<feature type="transmembrane region" description="Helical" evidence="8">
    <location>
        <begin position="108"/>
        <end position="126"/>
    </location>
</feature>
<evidence type="ECO:0000259" key="9">
    <source>
        <dbReference type="Pfam" id="PF00361"/>
    </source>
</evidence>
<feature type="transmembrane region" description="Helical" evidence="8">
    <location>
        <begin position="71"/>
        <end position="96"/>
    </location>
</feature>
<keyword evidence="3 7" id="KW-0812">Transmembrane</keyword>
<feature type="transmembrane region" description="Helical" evidence="8">
    <location>
        <begin position="132"/>
        <end position="150"/>
    </location>
</feature>
<evidence type="ECO:0000313" key="10">
    <source>
        <dbReference type="EMBL" id="KST66975.1"/>
    </source>
</evidence>
<dbReference type="EMBL" id="LMTZ01000092">
    <property type="protein sequence ID" value="KST66975.1"/>
    <property type="molecule type" value="Genomic_DNA"/>
</dbReference>
<dbReference type="GO" id="GO:0008137">
    <property type="term" value="F:NADH dehydrogenase (ubiquinone) activity"/>
    <property type="evidence" value="ECO:0007669"/>
    <property type="project" value="InterPro"/>
</dbReference>